<dbReference type="RefSeq" id="WP_386735270.1">
    <property type="nucleotide sequence ID" value="NZ_JBHRXI010000010.1"/>
</dbReference>
<evidence type="ECO:0000256" key="1">
    <source>
        <dbReference type="SAM" id="Phobius"/>
    </source>
</evidence>
<organism evidence="2 3">
    <name type="scientific">Lutimaribacter marinistellae</name>
    <dbReference type="NCBI Taxonomy" id="1820329"/>
    <lineage>
        <taxon>Bacteria</taxon>
        <taxon>Pseudomonadati</taxon>
        <taxon>Pseudomonadota</taxon>
        <taxon>Alphaproteobacteria</taxon>
        <taxon>Rhodobacterales</taxon>
        <taxon>Roseobacteraceae</taxon>
        <taxon>Lutimaribacter</taxon>
    </lineage>
</organism>
<dbReference type="PANTHER" id="PTHR42941:SF1">
    <property type="entry name" value="SLL1037 PROTEIN"/>
    <property type="match status" value="1"/>
</dbReference>
<dbReference type="EMBL" id="JBHRXI010000010">
    <property type="protein sequence ID" value="MFC3614079.1"/>
    <property type="molecule type" value="Genomic_DNA"/>
</dbReference>
<dbReference type="SUPFAM" id="SSF53850">
    <property type="entry name" value="Periplasmic binding protein-like II"/>
    <property type="match status" value="1"/>
</dbReference>
<accession>A0ABV7TH66</accession>
<dbReference type="Gene3D" id="3.40.190.10">
    <property type="entry name" value="Periplasmic binding protein-like II"/>
    <property type="match status" value="2"/>
</dbReference>
<comment type="caution">
    <text evidence="2">The sequence shown here is derived from an EMBL/GenBank/DDBJ whole genome shotgun (WGS) entry which is preliminary data.</text>
</comment>
<reference evidence="3" key="1">
    <citation type="journal article" date="2019" name="Int. J. Syst. Evol. Microbiol.">
        <title>The Global Catalogue of Microorganisms (GCM) 10K type strain sequencing project: providing services to taxonomists for standard genome sequencing and annotation.</title>
        <authorList>
            <consortium name="The Broad Institute Genomics Platform"/>
            <consortium name="The Broad Institute Genome Sequencing Center for Infectious Disease"/>
            <person name="Wu L."/>
            <person name="Ma J."/>
        </authorList>
    </citation>
    <scope>NUCLEOTIDE SEQUENCE [LARGE SCALE GENOMIC DNA]</scope>
    <source>
        <strain evidence="3">KCTC 42911</strain>
    </source>
</reference>
<feature type="transmembrane region" description="Helical" evidence="1">
    <location>
        <begin position="318"/>
        <end position="343"/>
    </location>
</feature>
<keyword evidence="1" id="KW-1133">Transmembrane helix</keyword>
<keyword evidence="1" id="KW-0472">Membrane</keyword>
<keyword evidence="3" id="KW-1185">Reference proteome</keyword>
<proteinExistence type="predicted"/>
<dbReference type="InterPro" id="IPR011852">
    <property type="entry name" value="TRAP_TAXI"/>
</dbReference>
<name>A0ABV7TH66_9RHOB</name>
<evidence type="ECO:0000313" key="3">
    <source>
        <dbReference type="Proteomes" id="UP001595629"/>
    </source>
</evidence>
<evidence type="ECO:0000313" key="2">
    <source>
        <dbReference type="EMBL" id="MFC3614079.1"/>
    </source>
</evidence>
<protein>
    <submittedName>
        <fullName evidence="2">TAXI family TRAP transporter solute-binding subunit</fullName>
    </submittedName>
</protein>
<dbReference type="PANTHER" id="PTHR42941">
    <property type="entry name" value="SLL1037 PROTEIN"/>
    <property type="match status" value="1"/>
</dbReference>
<keyword evidence="1" id="KW-0812">Transmembrane</keyword>
<dbReference type="Proteomes" id="UP001595629">
    <property type="component" value="Unassembled WGS sequence"/>
</dbReference>
<dbReference type="Pfam" id="PF16868">
    <property type="entry name" value="NMT1_3"/>
    <property type="match status" value="1"/>
</dbReference>
<gene>
    <name evidence="2" type="ORF">ACFORG_09940</name>
</gene>
<sequence length="430" mass="47347">MRISILVAFLLLVGVFVLVLVRLHPPDRLIIAAGPENGAYSAIAEQYREVLARDGITLEIVETAGSVENAGLISAGEVDVALLQGGIEVSDPGVEAIGSVFYEPMAFLVRTGAEIPRNPALWSGLRINSGQDGSGTAAAFRDLEAAVGLPSERNTHLALSYAESIAALVRGEIDIAVFVAPVDAPYLLAAYGDNRLHFMRIDYTEAISRRMVYADTVTVPAGAISLNPVLPPEPFSLIALKARLAIAPDLHPALVNRLAMAAIELHRERGIITEHQTFPSAEGVRLPVNNTARQLIVEGPSTWHDWLPYWIAAQINRVLLLLLPFVFIVLPLLQAMPGVYAFFMRWRVWQYYPELGRIEQELAERPEGAALDQLQERLEAVEERLAGMRLPVAYRQGQYDTRLHIGLIHKRIEALREEWEDARSAVSNAP</sequence>